<evidence type="ECO:0000256" key="5">
    <source>
        <dbReference type="SAM" id="MobiDB-lite"/>
    </source>
</evidence>
<dbReference type="Proteomes" id="UP000228380">
    <property type="component" value="Unplaced"/>
</dbReference>
<dbReference type="Gene3D" id="1.10.10.60">
    <property type="entry name" value="Homeodomain-like"/>
    <property type="match status" value="1"/>
</dbReference>
<evidence type="ECO:0000256" key="3">
    <source>
        <dbReference type="ARBA" id="ARBA00023163"/>
    </source>
</evidence>
<dbReference type="InterPro" id="IPR046955">
    <property type="entry name" value="PHR1-like"/>
</dbReference>
<dbReference type="Pfam" id="PF00249">
    <property type="entry name" value="Myb_DNA-binding"/>
    <property type="match status" value="1"/>
</dbReference>
<feature type="region of interest" description="Disordered" evidence="5">
    <location>
        <begin position="255"/>
        <end position="278"/>
    </location>
</feature>
<dbReference type="InterPro" id="IPR006447">
    <property type="entry name" value="Myb_dom_plants"/>
</dbReference>
<keyword evidence="7" id="KW-1185">Reference proteome</keyword>
<reference evidence="8" key="1">
    <citation type="submission" date="2025-08" db="UniProtKB">
        <authorList>
            <consortium name="RefSeq"/>
        </authorList>
    </citation>
    <scope>IDENTIFICATION</scope>
    <source>
        <tissue evidence="8">Young leaves</tissue>
    </source>
</reference>
<evidence type="ECO:0000256" key="2">
    <source>
        <dbReference type="ARBA" id="ARBA00023125"/>
    </source>
</evidence>
<organism evidence="7 8">
    <name type="scientific">Phoenix dactylifera</name>
    <name type="common">Date palm</name>
    <dbReference type="NCBI Taxonomy" id="42345"/>
    <lineage>
        <taxon>Eukaryota</taxon>
        <taxon>Viridiplantae</taxon>
        <taxon>Streptophyta</taxon>
        <taxon>Embryophyta</taxon>
        <taxon>Tracheophyta</taxon>
        <taxon>Spermatophyta</taxon>
        <taxon>Magnoliopsida</taxon>
        <taxon>Liliopsida</taxon>
        <taxon>Arecaceae</taxon>
        <taxon>Coryphoideae</taxon>
        <taxon>Phoeniceae</taxon>
        <taxon>Phoenix</taxon>
    </lineage>
</organism>
<keyword evidence="1" id="KW-0805">Transcription regulation</keyword>
<feature type="compositionally biased region" description="Polar residues" evidence="5">
    <location>
        <begin position="105"/>
        <end position="114"/>
    </location>
</feature>
<keyword evidence="4" id="KW-0539">Nucleus</keyword>
<dbReference type="FunFam" id="1.10.10.60:FF:000002">
    <property type="entry name" value="Myb family transcription factor"/>
    <property type="match status" value="1"/>
</dbReference>
<name>A0A8B8ZQX2_PHODC</name>
<dbReference type="PANTHER" id="PTHR31314:SF188">
    <property type="entry name" value="TRANSCRIPTION FACTOR KAN2 ISOFORM X1-RELATED"/>
    <property type="match status" value="1"/>
</dbReference>
<dbReference type="RefSeq" id="XP_038975747.1">
    <property type="nucleotide sequence ID" value="XM_039119819.1"/>
</dbReference>
<dbReference type="GeneID" id="103721288"/>
<dbReference type="OrthoDB" id="551907at2759"/>
<sequence>MGNCGRNGAVRQYIRSKVPRLRWTPDLHHCFVHAIEKLGGQEKATPKLVLQMMDVRGLTISHVKSHLQMYRGMRNDMGRQELQARQHSCETNDGGADEQDDYDSCPSSKPTKEFQSQLTARMETQANSKSLQCSKGMGERVTSPYCFDVYMQAMAVGRGIKEEGFRWQKDALHTGLLADHHPSKLKVSGHMVEESGTLKTSIPSDKILISAKKLKSDRSYENECQSYSSLPFNELSEEREEVNDWSLSLSLSLHPKQRSNKPSASESSGVISSSSRRNFGDCSGYSGSPRINLDLSMSICGS</sequence>
<feature type="domain" description="HTH myb-type" evidence="6">
    <location>
        <begin position="15"/>
        <end position="75"/>
    </location>
</feature>
<accession>A0A8B8ZQX2</accession>
<dbReference type="InterPro" id="IPR009057">
    <property type="entry name" value="Homeodomain-like_sf"/>
</dbReference>
<feature type="compositionally biased region" description="Basic and acidic residues" evidence="5">
    <location>
        <begin position="81"/>
        <end position="90"/>
    </location>
</feature>
<dbReference type="KEGG" id="pda:103721288"/>
<feature type="compositionally biased region" description="Low complexity" evidence="5">
    <location>
        <begin position="263"/>
        <end position="275"/>
    </location>
</feature>
<feature type="region of interest" description="Disordered" evidence="5">
    <location>
        <begin position="81"/>
        <end position="114"/>
    </location>
</feature>
<dbReference type="AlphaFoldDB" id="A0A8B8ZQX2"/>
<gene>
    <name evidence="8" type="primary">LOC103721288</name>
</gene>
<evidence type="ECO:0000256" key="4">
    <source>
        <dbReference type="ARBA" id="ARBA00023242"/>
    </source>
</evidence>
<dbReference type="PANTHER" id="PTHR31314">
    <property type="entry name" value="MYB FAMILY TRANSCRIPTION FACTOR PHL7-LIKE"/>
    <property type="match status" value="1"/>
</dbReference>
<dbReference type="GO" id="GO:0003677">
    <property type="term" value="F:DNA binding"/>
    <property type="evidence" value="ECO:0007669"/>
    <property type="project" value="UniProtKB-KW"/>
</dbReference>
<evidence type="ECO:0000259" key="6">
    <source>
        <dbReference type="PROSITE" id="PS51294"/>
    </source>
</evidence>
<dbReference type="NCBIfam" id="TIGR01557">
    <property type="entry name" value="myb_SHAQKYF"/>
    <property type="match status" value="1"/>
</dbReference>
<proteinExistence type="predicted"/>
<dbReference type="GO" id="GO:0003700">
    <property type="term" value="F:DNA-binding transcription factor activity"/>
    <property type="evidence" value="ECO:0007669"/>
    <property type="project" value="InterPro"/>
</dbReference>
<evidence type="ECO:0000313" key="7">
    <source>
        <dbReference type="Proteomes" id="UP000228380"/>
    </source>
</evidence>
<evidence type="ECO:0000256" key="1">
    <source>
        <dbReference type="ARBA" id="ARBA00023015"/>
    </source>
</evidence>
<keyword evidence="2" id="KW-0238">DNA-binding</keyword>
<evidence type="ECO:0000313" key="8">
    <source>
        <dbReference type="RefSeq" id="XP_038975747.1"/>
    </source>
</evidence>
<dbReference type="PROSITE" id="PS51294">
    <property type="entry name" value="HTH_MYB"/>
    <property type="match status" value="1"/>
</dbReference>
<protein>
    <submittedName>
        <fullName evidence="8">Myb family transcription factor MOF1-like</fullName>
    </submittedName>
</protein>
<dbReference type="SUPFAM" id="SSF46689">
    <property type="entry name" value="Homeodomain-like"/>
    <property type="match status" value="1"/>
</dbReference>
<dbReference type="InterPro" id="IPR017930">
    <property type="entry name" value="Myb_dom"/>
</dbReference>
<dbReference type="InterPro" id="IPR001005">
    <property type="entry name" value="SANT/Myb"/>
</dbReference>
<keyword evidence="3" id="KW-0804">Transcription</keyword>